<dbReference type="EMBL" id="JACBZT010000001">
    <property type="protein sequence ID" value="NYJ03820.1"/>
    <property type="molecule type" value="Genomic_DNA"/>
</dbReference>
<name>A0A853C710_9ACTN</name>
<comment type="caution">
    <text evidence="2">The sequence shown here is derived from an EMBL/GenBank/DDBJ whole genome shotgun (WGS) entry which is preliminary data.</text>
</comment>
<accession>A0A853C710</accession>
<proteinExistence type="predicted"/>
<protein>
    <submittedName>
        <fullName evidence="2">Uncharacterized protein</fullName>
    </submittedName>
</protein>
<feature type="compositionally biased region" description="Low complexity" evidence="1">
    <location>
        <begin position="15"/>
        <end position="31"/>
    </location>
</feature>
<gene>
    <name evidence="2" type="ORF">GGQ55_000098</name>
</gene>
<reference evidence="2 3" key="1">
    <citation type="submission" date="2020-07" db="EMBL/GenBank/DDBJ databases">
        <title>Sequencing the genomes of 1000 actinobacteria strains.</title>
        <authorList>
            <person name="Klenk H.-P."/>
        </authorList>
    </citation>
    <scope>NUCLEOTIDE SEQUENCE [LARGE SCALE GENOMIC DNA]</scope>
    <source>
        <strain evidence="2 3">DSM 104001</strain>
    </source>
</reference>
<evidence type="ECO:0000313" key="2">
    <source>
        <dbReference type="EMBL" id="NYJ03820.1"/>
    </source>
</evidence>
<evidence type="ECO:0000313" key="3">
    <source>
        <dbReference type="Proteomes" id="UP000541969"/>
    </source>
</evidence>
<dbReference type="Proteomes" id="UP000541969">
    <property type="component" value="Unassembled WGS sequence"/>
</dbReference>
<sequence length="147" mass="15349">MTTTGPDVQPPAQPGQPYQQWGPDQQQQLATPPAPAPAKSNVKKWGSIAGAVVVAGGLAAFRLTGGFGAGDPSVGDCIEPDGSSFDMVACDDEAAAYKIVGVEEKKQNYGDFQNDPDVCASFPTAVYAAWYGDQLTEDGTVYCAEEI</sequence>
<evidence type="ECO:0000256" key="1">
    <source>
        <dbReference type="SAM" id="MobiDB-lite"/>
    </source>
</evidence>
<keyword evidence="3" id="KW-1185">Reference proteome</keyword>
<organism evidence="2 3">
    <name type="scientific">Petropleomorpha daqingensis</name>
    <dbReference type="NCBI Taxonomy" id="2026353"/>
    <lineage>
        <taxon>Bacteria</taxon>
        <taxon>Bacillati</taxon>
        <taxon>Actinomycetota</taxon>
        <taxon>Actinomycetes</taxon>
        <taxon>Geodermatophilales</taxon>
        <taxon>Geodermatophilaceae</taxon>
        <taxon>Petropleomorpha</taxon>
    </lineage>
</organism>
<feature type="region of interest" description="Disordered" evidence="1">
    <location>
        <begin position="1"/>
        <end position="41"/>
    </location>
</feature>
<dbReference type="AlphaFoldDB" id="A0A853C710"/>
<dbReference type="RefSeq" id="WP_179714612.1">
    <property type="nucleotide sequence ID" value="NZ_JACBZT010000001.1"/>
</dbReference>